<keyword evidence="2" id="KW-1133">Transmembrane helix</keyword>
<feature type="compositionally biased region" description="Pro residues" evidence="1">
    <location>
        <begin position="27"/>
        <end position="45"/>
    </location>
</feature>
<evidence type="ECO:0000256" key="1">
    <source>
        <dbReference type="SAM" id="MobiDB-lite"/>
    </source>
</evidence>
<evidence type="ECO:0000313" key="3">
    <source>
        <dbReference type="EMBL" id="NEB85398.1"/>
    </source>
</evidence>
<reference evidence="3" key="1">
    <citation type="submission" date="2020-01" db="EMBL/GenBank/DDBJ databases">
        <title>Insect and environment-associated Actinomycetes.</title>
        <authorList>
            <person name="Currrie C."/>
            <person name="Chevrette M."/>
            <person name="Carlson C."/>
            <person name="Stubbendieck R."/>
            <person name="Wendt-Pienkowski E."/>
        </authorList>
    </citation>
    <scope>NUCLEOTIDE SEQUENCE</scope>
    <source>
        <strain evidence="3">SID505</strain>
    </source>
</reference>
<keyword evidence="2" id="KW-0812">Transmembrane</keyword>
<feature type="transmembrane region" description="Helical" evidence="2">
    <location>
        <begin position="49"/>
        <end position="67"/>
    </location>
</feature>
<comment type="caution">
    <text evidence="3">The sequence shown here is derived from an EMBL/GenBank/DDBJ whole genome shotgun (WGS) entry which is preliminary data.</text>
</comment>
<evidence type="ECO:0000256" key="2">
    <source>
        <dbReference type="SAM" id="Phobius"/>
    </source>
</evidence>
<gene>
    <name evidence="3" type="ORF">G3I43_14575</name>
</gene>
<protein>
    <submittedName>
        <fullName evidence="3">Uncharacterized protein</fullName>
    </submittedName>
</protein>
<organism evidence="3">
    <name type="scientific">Streptomyces anulatus</name>
    <name type="common">Streptomyces chrysomallus</name>
    <dbReference type="NCBI Taxonomy" id="1892"/>
    <lineage>
        <taxon>Bacteria</taxon>
        <taxon>Bacillati</taxon>
        <taxon>Actinomycetota</taxon>
        <taxon>Actinomycetes</taxon>
        <taxon>Kitasatosporales</taxon>
        <taxon>Streptomycetaceae</taxon>
        <taxon>Streptomyces</taxon>
    </lineage>
</organism>
<dbReference type="AlphaFoldDB" id="A0A6G3SSL7"/>
<dbReference type="EMBL" id="JAAGMK010000391">
    <property type="protein sequence ID" value="NEB85398.1"/>
    <property type="molecule type" value="Genomic_DNA"/>
</dbReference>
<proteinExistence type="predicted"/>
<accession>A0A6G3SSL7</accession>
<keyword evidence="2" id="KW-0472">Membrane</keyword>
<name>A0A6G3SSL7_STRAQ</name>
<feature type="region of interest" description="Disordered" evidence="1">
    <location>
        <begin position="1"/>
        <end position="48"/>
    </location>
</feature>
<feature type="non-terminal residue" evidence="3">
    <location>
        <position position="69"/>
    </location>
</feature>
<sequence>MESDDQYGTAGREDDATGFDGAGFGGPVPPAPSRAPDVGPPPPGAPLRAVGAALLNLTGLGLGYALLGR</sequence>